<evidence type="ECO:0000313" key="2">
    <source>
        <dbReference type="EMBL" id="MFC4362792.1"/>
    </source>
</evidence>
<dbReference type="Proteomes" id="UP001595840">
    <property type="component" value="Unassembled WGS sequence"/>
</dbReference>
<dbReference type="CDD" id="cd00060">
    <property type="entry name" value="FHA"/>
    <property type="match status" value="1"/>
</dbReference>
<evidence type="ECO:0000259" key="1">
    <source>
        <dbReference type="PROSITE" id="PS50006"/>
    </source>
</evidence>
<dbReference type="InterPro" id="IPR008984">
    <property type="entry name" value="SMAD_FHA_dom_sf"/>
</dbReference>
<protein>
    <submittedName>
        <fullName evidence="2">FHA domain-containing protein</fullName>
    </submittedName>
</protein>
<dbReference type="PROSITE" id="PS50006">
    <property type="entry name" value="FHA_DOMAIN"/>
    <property type="match status" value="1"/>
</dbReference>
<keyword evidence="3" id="KW-1185">Reference proteome</keyword>
<dbReference type="Pfam" id="PF00498">
    <property type="entry name" value="FHA"/>
    <property type="match status" value="1"/>
</dbReference>
<dbReference type="InterPro" id="IPR000253">
    <property type="entry name" value="FHA_dom"/>
</dbReference>
<organism evidence="2 3">
    <name type="scientific">Simiduia curdlanivorans</name>
    <dbReference type="NCBI Taxonomy" id="1492769"/>
    <lineage>
        <taxon>Bacteria</taxon>
        <taxon>Pseudomonadati</taxon>
        <taxon>Pseudomonadota</taxon>
        <taxon>Gammaproteobacteria</taxon>
        <taxon>Cellvibrionales</taxon>
        <taxon>Cellvibrionaceae</taxon>
        <taxon>Simiduia</taxon>
    </lineage>
</organism>
<proteinExistence type="predicted"/>
<feature type="domain" description="FHA" evidence="1">
    <location>
        <begin position="22"/>
        <end position="72"/>
    </location>
</feature>
<gene>
    <name evidence="2" type="ORF">ACFOX3_10785</name>
</gene>
<dbReference type="RefSeq" id="WP_290262111.1">
    <property type="nucleotide sequence ID" value="NZ_JAUFQG010000004.1"/>
</dbReference>
<reference evidence="3" key="1">
    <citation type="journal article" date="2019" name="Int. J. Syst. Evol. Microbiol.">
        <title>The Global Catalogue of Microorganisms (GCM) 10K type strain sequencing project: providing services to taxonomists for standard genome sequencing and annotation.</title>
        <authorList>
            <consortium name="The Broad Institute Genomics Platform"/>
            <consortium name="The Broad Institute Genome Sequencing Center for Infectious Disease"/>
            <person name="Wu L."/>
            <person name="Ma J."/>
        </authorList>
    </citation>
    <scope>NUCLEOTIDE SEQUENCE [LARGE SCALE GENOMIC DNA]</scope>
    <source>
        <strain evidence="3">CECT 8570</strain>
    </source>
</reference>
<dbReference type="Gene3D" id="2.60.200.20">
    <property type="match status" value="1"/>
</dbReference>
<comment type="caution">
    <text evidence="2">The sequence shown here is derived from an EMBL/GenBank/DDBJ whole genome shotgun (WGS) entry which is preliminary data.</text>
</comment>
<sequence>MAFLQHCLNGAIVAHYQVEGALLLGRQSDNDIVLEDTTVSSLHAEITVDSDGVFHFKDLGSTNGVLYQGKKVASGTLLVGEWLSVGLHEFTRIEHLAEGMERTLRIKKSWIPGVYYTSDK</sequence>
<dbReference type="EMBL" id="JBHSCX010000010">
    <property type="protein sequence ID" value="MFC4362792.1"/>
    <property type="molecule type" value="Genomic_DNA"/>
</dbReference>
<accession>A0ABV8V6M3</accession>
<dbReference type="SUPFAM" id="SSF49879">
    <property type="entry name" value="SMAD/FHA domain"/>
    <property type="match status" value="1"/>
</dbReference>
<evidence type="ECO:0000313" key="3">
    <source>
        <dbReference type="Proteomes" id="UP001595840"/>
    </source>
</evidence>
<dbReference type="SMART" id="SM00240">
    <property type="entry name" value="FHA"/>
    <property type="match status" value="1"/>
</dbReference>
<name>A0ABV8V6M3_9GAMM</name>